<dbReference type="RefSeq" id="WP_371944194.1">
    <property type="nucleotide sequence ID" value="NZ_JAXCEH010000021.1"/>
</dbReference>
<evidence type="ECO:0000313" key="6">
    <source>
        <dbReference type="EMBL" id="MFA1557448.1"/>
    </source>
</evidence>
<gene>
    <name evidence="6" type="ORF">SM436_27525</name>
</gene>
<comment type="caution">
    <text evidence="6">The sequence shown here is derived from an EMBL/GenBank/DDBJ whole genome shotgun (WGS) entry which is preliminary data.</text>
</comment>
<protein>
    <submittedName>
        <fullName evidence="6">TetR/AcrR family transcriptional regulator</fullName>
    </submittedName>
</protein>
<accession>A0ABV4R5C4</accession>
<dbReference type="PANTHER" id="PTHR30055:SF234">
    <property type="entry name" value="HTH-TYPE TRANSCRIPTIONAL REGULATOR BETI"/>
    <property type="match status" value="1"/>
</dbReference>
<dbReference type="SUPFAM" id="SSF48498">
    <property type="entry name" value="Tetracyclin repressor-like, C-terminal domain"/>
    <property type="match status" value="1"/>
</dbReference>
<dbReference type="EMBL" id="JAXCEH010000021">
    <property type="protein sequence ID" value="MFA1557448.1"/>
    <property type="molecule type" value="Genomic_DNA"/>
</dbReference>
<dbReference type="InterPro" id="IPR009057">
    <property type="entry name" value="Homeodomain-like_sf"/>
</dbReference>
<feature type="domain" description="HTH tetR-type" evidence="5">
    <location>
        <begin position="10"/>
        <end position="70"/>
    </location>
</feature>
<dbReference type="PROSITE" id="PS50977">
    <property type="entry name" value="HTH_TETR_2"/>
    <property type="match status" value="1"/>
</dbReference>
<organism evidence="6 7">
    <name type="scientific">Actinomadura chokoriensis</name>
    <dbReference type="NCBI Taxonomy" id="454156"/>
    <lineage>
        <taxon>Bacteria</taxon>
        <taxon>Bacillati</taxon>
        <taxon>Actinomycetota</taxon>
        <taxon>Actinomycetes</taxon>
        <taxon>Streptosporangiales</taxon>
        <taxon>Thermomonosporaceae</taxon>
        <taxon>Actinomadura</taxon>
    </lineage>
</organism>
<dbReference type="Pfam" id="PF00440">
    <property type="entry name" value="TetR_N"/>
    <property type="match status" value="1"/>
</dbReference>
<feature type="DNA-binding region" description="H-T-H motif" evidence="4">
    <location>
        <begin position="33"/>
        <end position="52"/>
    </location>
</feature>
<dbReference type="Gene3D" id="1.10.357.10">
    <property type="entry name" value="Tetracycline Repressor, domain 2"/>
    <property type="match status" value="1"/>
</dbReference>
<dbReference type="InterPro" id="IPR023772">
    <property type="entry name" value="DNA-bd_HTH_TetR-type_CS"/>
</dbReference>
<keyword evidence="3" id="KW-0804">Transcription</keyword>
<keyword evidence="2 4" id="KW-0238">DNA-binding</keyword>
<proteinExistence type="predicted"/>
<dbReference type="InterPro" id="IPR050109">
    <property type="entry name" value="HTH-type_TetR-like_transc_reg"/>
</dbReference>
<dbReference type="InterPro" id="IPR001647">
    <property type="entry name" value="HTH_TetR"/>
</dbReference>
<keyword evidence="7" id="KW-1185">Reference proteome</keyword>
<evidence type="ECO:0000259" key="5">
    <source>
        <dbReference type="PROSITE" id="PS50977"/>
    </source>
</evidence>
<sequence>MTGRREQNRRETRTRVLDAAKRLFPEQGVAGTTAIDLASAARISRATFFNYFHSKDDLLVALWEEQVGNLGALITESLARPAPSEERILLLFTDLVRAVRERPGYLAVVTYELERADSQETTAVRNVLFHEQLRRIIDAGLRQGDVRTDFDPAMLTEMVGAVYLSVLRNLRLEEDYDLAANAPEAGRFIAGSVCRR</sequence>
<dbReference type="PANTHER" id="PTHR30055">
    <property type="entry name" value="HTH-TYPE TRANSCRIPTIONAL REGULATOR RUTR"/>
    <property type="match status" value="1"/>
</dbReference>
<evidence type="ECO:0000256" key="1">
    <source>
        <dbReference type="ARBA" id="ARBA00023015"/>
    </source>
</evidence>
<dbReference type="Proteomes" id="UP001569904">
    <property type="component" value="Unassembled WGS sequence"/>
</dbReference>
<evidence type="ECO:0000256" key="2">
    <source>
        <dbReference type="ARBA" id="ARBA00023125"/>
    </source>
</evidence>
<dbReference type="InterPro" id="IPR036271">
    <property type="entry name" value="Tet_transcr_reg_TetR-rel_C_sf"/>
</dbReference>
<dbReference type="PROSITE" id="PS01081">
    <property type="entry name" value="HTH_TETR_1"/>
    <property type="match status" value="1"/>
</dbReference>
<dbReference type="PRINTS" id="PR00455">
    <property type="entry name" value="HTHTETR"/>
</dbReference>
<evidence type="ECO:0000256" key="4">
    <source>
        <dbReference type="PROSITE-ProRule" id="PRU00335"/>
    </source>
</evidence>
<name>A0ABV4R5C4_9ACTN</name>
<keyword evidence="1" id="KW-0805">Transcription regulation</keyword>
<evidence type="ECO:0000256" key="3">
    <source>
        <dbReference type="ARBA" id="ARBA00023163"/>
    </source>
</evidence>
<dbReference type="SUPFAM" id="SSF46689">
    <property type="entry name" value="Homeodomain-like"/>
    <property type="match status" value="1"/>
</dbReference>
<evidence type="ECO:0000313" key="7">
    <source>
        <dbReference type="Proteomes" id="UP001569904"/>
    </source>
</evidence>
<reference evidence="6 7" key="1">
    <citation type="submission" date="2023-11" db="EMBL/GenBank/DDBJ databases">
        <title>Actinomadura monticuli sp. nov., isolated from volcanic ash.</title>
        <authorList>
            <person name="Lee S.D."/>
            <person name="Yang H."/>
            <person name="Kim I.S."/>
        </authorList>
    </citation>
    <scope>NUCLEOTIDE SEQUENCE [LARGE SCALE GENOMIC DNA]</scope>
    <source>
        <strain evidence="6 7">DSM 45346</strain>
    </source>
</reference>